<protein>
    <submittedName>
        <fullName evidence="2">Uncharacterized protein</fullName>
    </submittedName>
</protein>
<feature type="transmembrane region" description="Helical" evidence="1">
    <location>
        <begin position="82"/>
        <end position="102"/>
    </location>
</feature>
<dbReference type="EMBL" id="NESQ01000344">
    <property type="protein sequence ID" value="PUU73808.1"/>
    <property type="molecule type" value="Genomic_DNA"/>
</dbReference>
<organism evidence="2 3">
    <name type="scientific">Tuber borchii</name>
    <name type="common">White truffle</name>
    <dbReference type="NCBI Taxonomy" id="42251"/>
    <lineage>
        <taxon>Eukaryota</taxon>
        <taxon>Fungi</taxon>
        <taxon>Dikarya</taxon>
        <taxon>Ascomycota</taxon>
        <taxon>Pezizomycotina</taxon>
        <taxon>Pezizomycetes</taxon>
        <taxon>Pezizales</taxon>
        <taxon>Tuberaceae</taxon>
        <taxon>Tuber</taxon>
    </lineage>
</organism>
<keyword evidence="1" id="KW-0472">Membrane</keyword>
<sequence>MKIISRSGRSPNVQTYLTLLWWHTGTVPVLYRPPRYLFLINFFFVIPFYPSTCLPACLPGLLNNDHTTVQYMPAKVSLPLSSSPSPIAICLLCPSVCPPLQWKGGKKNMRRGVCKIK</sequence>
<gene>
    <name evidence="2" type="ORF">B9Z19DRAFT_507831</name>
</gene>
<evidence type="ECO:0000256" key="1">
    <source>
        <dbReference type="SAM" id="Phobius"/>
    </source>
</evidence>
<accession>A0A2T6ZE85</accession>
<keyword evidence="1" id="KW-0812">Transmembrane</keyword>
<dbReference type="AlphaFoldDB" id="A0A2T6ZE85"/>
<name>A0A2T6ZE85_TUBBO</name>
<evidence type="ECO:0000313" key="2">
    <source>
        <dbReference type="EMBL" id="PUU73808.1"/>
    </source>
</evidence>
<comment type="caution">
    <text evidence="2">The sequence shown here is derived from an EMBL/GenBank/DDBJ whole genome shotgun (WGS) entry which is preliminary data.</text>
</comment>
<reference evidence="2 3" key="1">
    <citation type="submission" date="2017-04" db="EMBL/GenBank/DDBJ databases">
        <title>Draft genome sequence of Tuber borchii Vittad., a whitish edible truffle.</title>
        <authorList>
            <consortium name="DOE Joint Genome Institute"/>
            <person name="Murat C."/>
            <person name="Kuo A."/>
            <person name="Barry K.W."/>
            <person name="Clum A."/>
            <person name="Dockter R.B."/>
            <person name="Fauchery L."/>
            <person name="Iotti M."/>
            <person name="Kohler A."/>
            <person name="Labutti K."/>
            <person name="Lindquist E.A."/>
            <person name="Lipzen A."/>
            <person name="Ohm R.A."/>
            <person name="Wang M."/>
            <person name="Grigoriev I.V."/>
            <person name="Zambonelli A."/>
            <person name="Martin F.M."/>
        </authorList>
    </citation>
    <scope>NUCLEOTIDE SEQUENCE [LARGE SCALE GENOMIC DNA]</scope>
    <source>
        <strain evidence="2 3">Tbo3840</strain>
    </source>
</reference>
<keyword evidence="3" id="KW-1185">Reference proteome</keyword>
<keyword evidence="1" id="KW-1133">Transmembrane helix</keyword>
<feature type="transmembrane region" description="Helical" evidence="1">
    <location>
        <begin position="36"/>
        <end position="62"/>
    </location>
</feature>
<evidence type="ECO:0000313" key="3">
    <source>
        <dbReference type="Proteomes" id="UP000244722"/>
    </source>
</evidence>
<proteinExistence type="predicted"/>
<dbReference type="Proteomes" id="UP000244722">
    <property type="component" value="Unassembled WGS sequence"/>
</dbReference>